<keyword evidence="3" id="KW-1185">Reference proteome</keyword>
<evidence type="ECO:0000313" key="3">
    <source>
        <dbReference type="Proteomes" id="UP000009230"/>
    </source>
</evidence>
<dbReference type="KEGG" id="mpc:Mar181_0885"/>
<dbReference type="HOGENOM" id="CLU_2035284_0_0_6"/>
<keyword evidence="1" id="KW-1133">Transmembrane helix</keyword>
<protein>
    <submittedName>
        <fullName evidence="2">Uncharacterized protein</fullName>
    </submittedName>
</protein>
<dbReference type="Proteomes" id="UP000009230">
    <property type="component" value="Chromosome"/>
</dbReference>
<feature type="transmembrane region" description="Helical" evidence="1">
    <location>
        <begin position="90"/>
        <end position="109"/>
    </location>
</feature>
<feature type="transmembrane region" description="Helical" evidence="1">
    <location>
        <begin position="68"/>
        <end position="83"/>
    </location>
</feature>
<name>F6CSU8_MARPP</name>
<evidence type="ECO:0000256" key="1">
    <source>
        <dbReference type="SAM" id="Phobius"/>
    </source>
</evidence>
<evidence type="ECO:0000313" key="2">
    <source>
        <dbReference type="EMBL" id="AEF53938.1"/>
    </source>
</evidence>
<reference evidence="2 3" key="1">
    <citation type="journal article" date="2012" name="Stand. Genomic Sci.">
        <title>Complete genome sequence of Marinomonas posidonica type strain (IVIA-Po-181(T)).</title>
        <authorList>
            <person name="Lucas-Elio P."/>
            <person name="Goodwin L."/>
            <person name="Woyke T."/>
            <person name="Pitluck S."/>
            <person name="Nolan M."/>
            <person name="Kyrpides N.C."/>
            <person name="Detter J.C."/>
            <person name="Copeland A."/>
            <person name="Lu M."/>
            <person name="Bruce D."/>
            <person name="Detter C."/>
            <person name="Tapia R."/>
            <person name="Han S."/>
            <person name="Land M.L."/>
            <person name="Ivanova N."/>
            <person name="Mikhailova N."/>
            <person name="Johnston A.W."/>
            <person name="Sanchez-Amat A."/>
        </authorList>
    </citation>
    <scope>NUCLEOTIDE SEQUENCE [LARGE SCALE GENOMIC DNA]</scope>
    <source>
        <strain evidence="3">CECT 7376 / NCIMB 14433 / IVIA-Po-181</strain>
    </source>
</reference>
<dbReference type="AlphaFoldDB" id="F6CSU8"/>
<dbReference type="EMBL" id="CP002771">
    <property type="protein sequence ID" value="AEF53938.1"/>
    <property type="molecule type" value="Genomic_DNA"/>
</dbReference>
<feature type="transmembrane region" description="Helical" evidence="1">
    <location>
        <begin position="6"/>
        <end position="28"/>
    </location>
</feature>
<keyword evidence="1" id="KW-0472">Membrane</keyword>
<feature type="transmembrane region" description="Helical" evidence="1">
    <location>
        <begin position="40"/>
        <end position="62"/>
    </location>
</feature>
<keyword evidence="1" id="KW-0812">Transmembrane</keyword>
<proteinExistence type="predicted"/>
<sequence length="121" mass="14477">MVNNLYILKIWFFSLFFSAQIYLSWLHYFHHEGEERYSSFFFIILLNLLIALSSFITFLFSWKHIKNNFGLLIIVFLSIYAGSDTDSNRFKISCLLMDIILFIQISYWYSVARTLSHPDVH</sequence>
<accession>F6CSU8</accession>
<gene>
    <name evidence="2" type="ordered locus">Mar181_0885</name>
</gene>
<organism evidence="2 3">
    <name type="scientific">Marinomonas posidonica (strain CECT 7376 / NCIMB 14433 / IVIA-Po-181)</name>
    <dbReference type="NCBI Taxonomy" id="491952"/>
    <lineage>
        <taxon>Bacteria</taxon>
        <taxon>Pseudomonadati</taxon>
        <taxon>Pseudomonadota</taxon>
        <taxon>Gammaproteobacteria</taxon>
        <taxon>Oceanospirillales</taxon>
        <taxon>Oceanospirillaceae</taxon>
        <taxon>Marinomonas</taxon>
    </lineage>
</organism>